<dbReference type="EMBL" id="JAAMRR010000746">
    <property type="protein sequence ID" value="NGX96370.1"/>
    <property type="molecule type" value="Genomic_DNA"/>
</dbReference>
<name>A0A7C9VJM7_9BRAD</name>
<sequence length="128" mass="13962">MDTLALDYGNWDLDVDSRGNWRTVGSSTPKSDETGPGMRLAQDVATRCVSWRGEVYYDTTQGIRYETIMGEAPNMALLQSAYNTEALKVPECRTALVDFAFAGRDQRVLSGNLTVADFNGASGAVQLT</sequence>
<accession>A0A7C9VJM7</accession>
<comment type="caution">
    <text evidence="1">The sequence shown here is derived from an EMBL/GenBank/DDBJ whole genome shotgun (WGS) entry which is preliminary data.</text>
</comment>
<reference evidence="1" key="1">
    <citation type="submission" date="2020-02" db="EMBL/GenBank/DDBJ databases">
        <title>Draft genome sequence of Candidatus Afipia apatlaquensis IBT-C3, a potential strain for decolorization of textile dyes.</title>
        <authorList>
            <person name="Sanchez-Reyes A."/>
            <person name="Breton-Deval L."/>
            <person name="Mangelson H."/>
            <person name="Sanchez-Flores A."/>
        </authorList>
    </citation>
    <scope>NUCLEOTIDE SEQUENCE [LARGE SCALE GENOMIC DNA]</scope>
    <source>
        <strain evidence="1">IBT-C3</strain>
    </source>
</reference>
<evidence type="ECO:0000313" key="2">
    <source>
        <dbReference type="Proteomes" id="UP000480266"/>
    </source>
</evidence>
<organism evidence="1 2">
    <name type="scientific">Candidatus Afipia apatlaquensis</name>
    <dbReference type="NCBI Taxonomy" id="2712852"/>
    <lineage>
        <taxon>Bacteria</taxon>
        <taxon>Pseudomonadati</taxon>
        <taxon>Pseudomonadota</taxon>
        <taxon>Alphaproteobacteria</taxon>
        <taxon>Hyphomicrobiales</taxon>
        <taxon>Nitrobacteraceae</taxon>
        <taxon>Afipia</taxon>
    </lineage>
</organism>
<dbReference type="AlphaFoldDB" id="A0A7C9VJM7"/>
<evidence type="ECO:0000313" key="1">
    <source>
        <dbReference type="EMBL" id="NGX96370.1"/>
    </source>
</evidence>
<keyword evidence="2" id="KW-1185">Reference proteome</keyword>
<gene>
    <name evidence="1" type="ORF">G4V63_14470</name>
</gene>
<proteinExistence type="predicted"/>
<protein>
    <submittedName>
        <fullName evidence="1">Uncharacterized protein</fullName>
    </submittedName>
</protein>
<dbReference type="Proteomes" id="UP000480266">
    <property type="component" value="Unassembled WGS sequence"/>
</dbReference>